<name>X1MZM5_9ZZZZ</name>
<dbReference type="GO" id="GO:0006400">
    <property type="term" value="P:tRNA modification"/>
    <property type="evidence" value="ECO:0007669"/>
    <property type="project" value="UniProtKB-ARBA"/>
</dbReference>
<dbReference type="PROSITE" id="PS01016">
    <property type="entry name" value="GLYCOPROTEASE"/>
    <property type="match status" value="1"/>
</dbReference>
<dbReference type="GO" id="GO:0046872">
    <property type="term" value="F:metal ion binding"/>
    <property type="evidence" value="ECO:0007669"/>
    <property type="project" value="UniProtKB-KW"/>
</dbReference>
<evidence type="ECO:0000256" key="3">
    <source>
        <dbReference type="ARBA" id="ARBA00022694"/>
    </source>
</evidence>
<dbReference type="InterPro" id="IPR017861">
    <property type="entry name" value="KAE1/TsaD"/>
</dbReference>
<comment type="catalytic activity">
    <reaction evidence="6">
        <text>L-threonylcarbamoyladenylate + adenosine(37) in tRNA = N(6)-L-threonylcarbamoyladenosine(37) in tRNA + AMP + H(+)</text>
        <dbReference type="Rhea" id="RHEA:37059"/>
        <dbReference type="Rhea" id="RHEA-COMP:10162"/>
        <dbReference type="Rhea" id="RHEA-COMP:10163"/>
        <dbReference type="ChEBI" id="CHEBI:15378"/>
        <dbReference type="ChEBI" id="CHEBI:73682"/>
        <dbReference type="ChEBI" id="CHEBI:74411"/>
        <dbReference type="ChEBI" id="CHEBI:74418"/>
        <dbReference type="ChEBI" id="CHEBI:456215"/>
        <dbReference type="EC" id="2.3.1.234"/>
    </reaction>
</comment>
<keyword evidence="3" id="KW-0819">tRNA processing</keyword>
<dbReference type="InterPro" id="IPR043129">
    <property type="entry name" value="ATPase_NBD"/>
</dbReference>
<sequence>RLDLLNKFGGVVPEIAARRHTELIGYVIEEAVASAGKTLADVEAIAVTSKQGLIGCLLVGVAAAKSLSYSLRVPLIGLHHIEGHIFAKVLIALPRSSK</sequence>
<evidence type="ECO:0000256" key="6">
    <source>
        <dbReference type="ARBA" id="ARBA00048117"/>
    </source>
</evidence>
<keyword evidence="5" id="KW-0012">Acyltransferase</keyword>
<dbReference type="GO" id="GO:0061711">
    <property type="term" value="F:tRNA N(6)-L-threonylcarbamoyladenine synthase activity"/>
    <property type="evidence" value="ECO:0007669"/>
    <property type="project" value="UniProtKB-EC"/>
</dbReference>
<evidence type="ECO:0000256" key="4">
    <source>
        <dbReference type="ARBA" id="ARBA00022723"/>
    </source>
</evidence>
<accession>X1MZM5</accession>
<evidence type="ECO:0000256" key="1">
    <source>
        <dbReference type="ARBA" id="ARBA00012156"/>
    </source>
</evidence>
<dbReference type="EMBL" id="BARV01031357">
    <property type="protein sequence ID" value="GAI36758.1"/>
    <property type="molecule type" value="Genomic_DNA"/>
</dbReference>
<dbReference type="Pfam" id="PF00814">
    <property type="entry name" value="TsaD"/>
    <property type="match status" value="1"/>
</dbReference>
<evidence type="ECO:0000313" key="8">
    <source>
        <dbReference type="EMBL" id="GAI36758.1"/>
    </source>
</evidence>
<dbReference type="InterPro" id="IPR017860">
    <property type="entry name" value="Peptidase_M22_CS"/>
</dbReference>
<dbReference type="GO" id="GO:0070525">
    <property type="term" value="P:tRNA threonylcarbamoyladenosine metabolic process"/>
    <property type="evidence" value="ECO:0007669"/>
    <property type="project" value="UniProtKB-ARBA"/>
</dbReference>
<feature type="domain" description="Gcp-like" evidence="7">
    <location>
        <begin position="4"/>
        <end position="89"/>
    </location>
</feature>
<dbReference type="PRINTS" id="PR00789">
    <property type="entry name" value="OSIALOPTASE"/>
</dbReference>
<organism evidence="8">
    <name type="scientific">marine sediment metagenome</name>
    <dbReference type="NCBI Taxonomy" id="412755"/>
    <lineage>
        <taxon>unclassified sequences</taxon>
        <taxon>metagenomes</taxon>
        <taxon>ecological metagenomes</taxon>
    </lineage>
</organism>
<protein>
    <recommendedName>
        <fullName evidence="1">N(6)-L-threonylcarbamoyladenine synthase</fullName>
        <ecNumber evidence="1">2.3.1.234</ecNumber>
    </recommendedName>
</protein>
<keyword evidence="2" id="KW-0808">Transferase</keyword>
<evidence type="ECO:0000256" key="2">
    <source>
        <dbReference type="ARBA" id="ARBA00022679"/>
    </source>
</evidence>
<feature type="non-terminal residue" evidence="8">
    <location>
        <position position="1"/>
    </location>
</feature>
<comment type="caution">
    <text evidence="8">The sequence shown here is derived from an EMBL/GenBank/DDBJ whole genome shotgun (WGS) entry which is preliminary data.</text>
</comment>
<dbReference type="Gene3D" id="3.30.420.40">
    <property type="match status" value="1"/>
</dbReference>
<reference evidence="8" key="1">
    <citation type="journal article" date="2014" name="Front. Microbiol.">
        <title>High frequency of phylogenetically diverse reductive dehalogenase-homologous genes in deep subseafloor sedimentary metagenomes.</title>
        <authorList>
            <person name="Kawai M."/>
            <person name="Futagami T."/>
            <person name="Toyoda A."/>
            <person name="Takaki Y."/>
            <person name="Nishi S."/>
            <person name="Hori S."/>
            <person name="Arai W."/>
            <person name="Tsubouchi T."/>
            <person name="Morono Y."/>
            <person name="Uchiyama I."/>
            <person name="Ito T."/>
            <person name="Fujiyama A."/>
            <person name="Inagaki F."/>
            <person name="Takami H."/>
        </authorList>
    </citation>
    <scope>NUCLEOTIDE SEQUENCE</scope>
    <source>
        <strain evidence="8">Expedition CK06-06</strain>
    </source>
</reference>
<evidence type="ECO:0000256" key="5">
    <source>
        <dbReference type="ARBA" id="ARBA00023315"/>
    </source>
</evidence>
<dbReference type="PANTHER" id="PTHR11735:SF6">
    <property type="entry name" value="TRNA N6-ADENOSINE THREONYLCARBAMOYLTRANSFERASE, MITOCHONDRIAL"/>
    <property type="match status" value="1"/>
</dbReference>
<keyword evidence="4" id="KW-0479">Metal-binding</keyword>
<proteinExistence type="predicted"/>
<evidence type="ECO:0000259" key="7">
    <source>
        <dbReference type="Pfam" id="PF00814"/>
    </source>
</evidence>
<dbReference type="SUPFAM" id="SSF53067">
    <property type="entry name" value="Actin-like ATPase domain"/>
    <property type="match status" value="1"/>
</dbReference>
<gene>
    <name evidence="8" type="ORF">S06H3_49641</name>
</gene>
<dbReference type="PANTHER" id="PTHR11735">
    <property type="entry name" value="TRNA N6-ADENOSINE THREONYLCARBAMOYLTRANSFERASE"/>
    <property type="match status" value="1"/>
</dbReference>
<dbReference type="EC" id="2.3.1.234" evidence="1"/>
<dbReference type="AlphaFoldDB" id="X1MZM5"/>
<dbReference type="InterPro" id="IPR000905">
    <property type="entry name" value="Gcp-like_dom"/>
</dbReference>